<dbReference type="Gene3D" id="3.30.70.2740">
    <property type="match status" value="1"/>
</dbReference>
<dbReference type="Gene3D" id="1.10.45.10">
    <property type="entry name" value="Vanillyl-alcohol Oxidase, Chain A, domain 4"/>
    <property type="match status" value="1"/>
</dbReference>
<dbReference type="Pfam" id="PF01565">
    <property type="entry name" value="FAD_binding_4"/>
    <property type="match status" value="1"/>
</dbReference>
<dbReference type="InterPro" id="IPR016169">
    <property type="entry name" value="FAD-bd_PCMH_sub2"/>
</dbReference>
<evidence type="ECO:0000256" key="3">
    <source>
        <dbReference type="ARBA" id="ARBA00022630"/>
    </source>
</evidence>
<dbReference type="GO" id="GO:0071949">
    <property type="term" value="F:FAD binding"/>
    <property type="evidence" value="ECO:0007669"/>
    <property type="project" value="InterPro"/>
</dbReference>
<evidence type="ECO:0000313" key="7">
    <source>
        <dbReference type="EMBL" id="SAL37412.1"/>
    </source>
</evidence>
<organism evidence="7 8">
    <name type="scientific">Caballeronia udeis</name>
    <dbReference type="NCBI Taxonomy" id="1232866"/>
    <lineage>
        <taxon>Bacteria</taxon>
        <taxon>Pseudomonadati</taxon>
        <taxon>Pseudomonadota</taxon>
        <taxon>Betaproteobacteria</taxon>
        <taxon>Burkholderiales</taxon>
        <taxon>Burkholderiaceae</taxon>
        <taxon>Caballeronia</taxon>
    </lineage>
</organism>
<dbReference type="PANTHER" id="PTHR43716:SF1">
    <property type="entry name" value="D-2-HYDROXYGLUTARATE DEHYDROGENASE, MITOCHONDRIAL"/>
    <property type="match status" value="1"/>
</dbReference>
<dbReference type="InterPro" id="IPR051264">
    <property type="entry name" value="FAD-oxidored/transferase_4"/>
</dbReference>
<keyword evidence="5" id="KW-0560">Oxidoreductase</keyword>
<evidence type="ECO:0000256" key="1">
    <source>
        <dbReference type="ARBA" id="ARBA00001974"/>
    </source>
</evidence>
<dbReference type="Gene3D" id="3.30.465.10">
    <property type="match status" value="1"/>
</dbReference>
<dbReference type="InterPro" id="IPR036318">
    <property type="entry name" value="FAD-bd_PCMH-like_sf"/>
</dbReference>
<dbReference type="InterPro" id="IPR016164">
    <property type="entry name" value="FAD-linked_Oxase-like_C"/>
</dbReference>
<reference evidence="7 8" key="1">
    <citation type="submission" date="2016-01" db="EMBL/GenBank/DDBJ databases">
        <authorList>
            <person name="Oliw E.H."/>
        </authorList>
    </citation>
    <scope>NUCLEOTIDE SEQUENCE [LARGE SCALE GENOMIC DNA]</scope>
    <source>
        <strain evidence="7">LMG 27134</strain>
    </source>
</reference>
<proteinExistence type="inferred from homology"/>
<evidence type="ECO:0000256" key="5">
    <source>
        <dbReference type="ARBA" id="ARBA00023002"/>
    </source>
</evidence>
<evidence type="ECO:0000256" key="4">
    <source>
        <dbReference type="ARBA" id="ARBA00022827"/>
    </source>
</evidence>
<name>A0A158GZD8_9BURK</name>
<dbReference type="FunFam" id="1.10.45.10:FF:000001">
    <property type="entry name" value="D-lactate dehydrogenase mitochondrial"/>
    <property type="match status" value="1"/>
</dbReference>
<dbReference type="EMBL" id="FCOK02000022">
    <property type="protein sequence ID" value="SAL37412.1"/>
    <property type="molecule type" value="Genomic_DNA"/>
</dbReference>
<dbReference type="GO" id="GO:0016491">
    <property type="term" value="F:oxidoreductase activity"/>
    <property type="evidence" value="ECO:0007669"/>
    <property type="project" value="UniProtKB-KW"/>
</dbReference>
<comment type="cofactor">
    <cofactor evidence="1">
        <name>FAD</name>
        <dbReference type="ChEBI" id="CHEBI:57692"/>
    </cofactor>
</comment>
<dbReference type="Proteomes" id="UP000054683">
    <property type="component" value="Unassembled WGS sequence"/>
</dbReference>
<dbReference type="InterPro" id="IPR016171">
    <property type="entry name" value="Vanillyl_alc_oxidase_C-sub2"/>
</dbReference>
<dbReference type="PROSITE" id="PS51387">
    <property type="entry name" value="FAD_PCMH"/>
    <property type="match status" value="1"/>
</dbReference>
<evidence type="ECO:0000259" key="6">
    <source>
        <dbReference type="PROSITE" id="PS51387"/>
    </source>
</evidence>
<accession>A0A158GZD8</accession>
<evidence type="ECO:0000256" key="2">
    <source>
        <dbReference type="ARBA" id="ARBA00008000"/>
    </source>
</evidence>
<sequence length="472" mass="51100">MTNVIAKLRSIVGEDHLRVGSDISPRNCADAAEIPPVVPRAVVLPGDTQEVSQVLQFCQLIRQPLVIQGGMTGLAGGAQPMAGEIALSLERLNVVEDVDIASRTMIVRAGTPLFAVHEAAEAAGLFYGVDLGARGSCTIGGNVATNAGGIHVMRYGMTRRNVLGLEAVLPDGTTVTCLNRMLKNNAGYDWTQLLIGSEGTLGVVTRVSLALQERPAGPQTALCACVSVDSALATLRTLDRRFPGRLIAFEAMWKEYMDLASRMDGLSKPFAGDPEITVLVEAALGEDDWAREVFAEALAELLDAGLIEDAVIAQSLHDRKRFWDYREANYEFDRFMPKGQHFDVSLPLDRMDEAIETLRGALHTNRPHATLVVFGHLADSNLHLAVYPTDDDDQAEAVSIVYRTVAAFGASVSAEHGIGVLKLPYLELSRSAPELELMRLLKRTLDPANILNPGRVLTTVKSEPRRNRVAGC</sequence>
<dbReference type="PANTHER" id="PTHR43716">
    <property type="entry name" value="D-2-HYDROXYGLUTARATE DEHYDROGENASE, MITOCHONDRIAL"/>
    <property type="match status" value="1"/>
</dbReference>
<comment type="similarity">
    <text evidence="2">Belongs to the FAD-binding oxidoreductase/transferase type 4 family.</text>
</comment>
<dbReference type="SUPFAM" id="SSF56176">
    <property type="entry name" value="FAD-binding/transporter-associated domain-like"/>
    <property type="match status" value="1"/>
</dbReference>
<dbReference type="InterPro" id="IPR016166">
    <property type="entry name" value="FAD-bd_PCMH"/>
</dbReference>
<dbReference type="Pfam" id="PF02913">
    <property type="entry name" value="FAD-oxidase_C"/>
    <property type="match status" value="1"/>
</dbReference>
<dbReference type="AlphaFoldDB" id="A0A158GZD8"/>
<dbReference type="SUPFAM" id="SSF55103">
    <property type="entry name" value="FAD-linked oxidases, C-terminal domain"/>
    <property type="match status" value="1"/>
</dbReference>
<dbReference type="RefSeq" id="WP_062087005.1">
    <property type="nucleotide sequence ID" value="NZ_FCOK02000022.1"/>
</dbReference>
<evidence type="ECO:0000313" key="8">
    <source>
        <dbReference type="Proteomes" id="UP000054683"/>
    </source>
</evidence>
<keyword evidence="3" id="KW-0285">Flavoprotein</keyword>
<dbReference type="InterPro" id="IPR004113">
    <property type="entry name" value="FAD-bd_oxidored_4_C"/>
</dbReference>
<gene>
    <name evidence="7" type="ORF">AWB69_03641</name>
</gene>
<feature type="domain" description="FAD-binding PCMH-type" evidence="6">
    <location>
        <begin position="35"/>
        <end position="214"/>
    </location>
</feature>
<protein>
    <submittedName>
        <fullName evidence="7">FAD linked oxidase domain-containing protein</fullName>
    </submittedName>
</protein>
<dbReference type="InterPro" id="IPR006094">
    <property type="entry name" value="Oxid_FAD_bind_N"/>
</dbReference>
<dbReference type="GO" id="GO:0022904">
    <property type="term" value="P:respiratory electron transport chain"/>
    <property type="evidence" value="ECO:0007669"/>
    <property type="project" value="TreeGrafter"/>
</dbReference>
<dbReference type="Gene3D" id="3.30.70.2190">
    <property type="match status" value="1"/>
</dbReference>
<keyword evidence="4" id="KW-0274">FAD</keyword>